<dbReference type="InterPro" id="IPR036055">
    <property type="entry name" value="LDL_receptor-like_sf"/>
</dbReference>
<dbReference type="PANTHER" id="PTHR24252:SF7">
    <property type="entry name" value="HYALIN"/>
    <property type="match status" value="1"/>
</dbReference>
<dbReference type="Gene3D" id="2.60.120.290">
    <property type="entry name" value="Spermadhesin, CUB domain"/>
    <property type="match status" value="2"/>
</dbReference>
<dbReference type="SUPFAM" id="SSF57424">
    <property type="entry name" value="LDL receptor-like module"/>
    <property type="match status" value="1"/>
</dbReference>
<dbReference type="InterPro" id="IPR001314">
    <property type="entry name" value="Peptidase_S1A"/>
</dbReference>
<keyword evidence="10" id="KW-1185">Reference proteome</keyword>
<reference evidence="9 10" key="1">
    <citation type="journal article" date="2017" name="PLoS Biol.">
        <title>The sea cucumber genome provides insights into morphological evolution and visceral regeneration.</title>
        <authorList>
            <person name="Zhang X."/>
            <person name="Sun L."/>
            <person name="Yuan J."/>
            <person name="Sun Y."/>
            <person name="Gao Y."/>
            <person name="Zhang L."/>
            <person name="Li S."/>
            <person name="Dai H."/>
            <person name="Hamel J.F."/>
            <person name="Liu C."/>
            <person name="Yu Y."/>
            <person name="Liu S."/>
            <person name="Lin W."/>
            <person name="Guo K."/>
            <person name="Jin S."/>
            <person name="Xu P."/>
            <person name="Storey K.B."/>
            <person name="Huan P."/>
            <person name="Zhang T."/>
            <person name="Zhou Y."/>
            <person name="Zhang J."/>
            <person name="Lin C."/>
            <person name="Li X."/>
            <person name="Xing L."/>
            <person name="Huo D."/>
            <person name="Sun M."/>
            <person name="Wang L."/>
            <person name="Mercier A."/>
            <person name="Li F."/>
            <person name="Yang H."/>
            <person name="Xiang J."/>
        </authorList>
    </citation>
    <scope>NUCLEOTIDE SEQUENCE [LARGE SCALE GENOMIC DNA]</scope>
    <source>
        <strain evidence="9">Shaxun</strain>
        <tissue evidence="9">Muscle</tissue>
    </source>
</reference>
<dbReference type="InterPro" id="IPR002172">
    <property type="entry name" value="LDrepeatLR_classA_rpt"/>
</dbReference>
<dbReference type="PROSITE" id="PS00135">
    <property type="entry name" value="TRYPSIN_SER"/>
    <property type="match status" value="1"/>
</dbReference>
<comment type="caution">
    <text evidence="9">The sequence shown here is derived from an EMBL/GenBank/DDBJ whole genome shotgun (WGS) entry which is preliminary data.</text>
</comment>
<dbReference type="SMART" id="SM00192">
    <property type="entry name" value="LDLa"/>
    <property type="match status" value="1"/>
</dbReference>
<feature type="domain" description="CUB" evidence="7">
    <location>
        <begin position="382"/>
        <end position="512"/>
    </location>
</feature>
<dbReference type="Proteomes" id="UP000230750">
    <property type="component" value="Unassembled WGS sequence"/>
</dbReference>
<evidence type="ECO:0000259" key="7">
    <source>
        <dbReference type="PROSITE" id="PS01180"/>
    </source>
</evidence>
<evidence type="ECO:0000256" key="1">
    <source>
        <dbReference type="ARBA" id="ARBA00022670"/>
    </source>
</evidence>
<dbReference type="FunFam" id="2.40.10.10:FF:000003">
    <property type="entry name" value="Transmembrane serine protease 3"/>
    <property type="match status" value="1"/>
</dbReference>
<sequence>MAPRDQGLLVAQMLTEATGHGWDPTGVYGNHVCGATLINPEWAVTAAHCVGYFEKIVFGDQKQYEFSRYHQESQVQVFVHPEYDGEVYRDIAVLHLQRPVRYSHHVSPVCLPDPEAGGQYSNCWIAGWGTTEFGGGETPDILQEANINLFNDSVCEEYLQANFISDYMICAGLIEGGKDTCQGDSGGPMVCEGQDGSWQLVGATSWGFGCGDARSPGVYTKIEAHLEFIQETINEEYFHCDNGDIIAHDKKCDFYADCADETDESRCAPLRDGEDVTISYTGCRYGSSPQWIFRADRGLLLRVSFISLKLGSDSLEISSNSSYTVFTGSSIPEDRAFPGPLIRVSYFCEGFQDSSFSINVLATSEELELCDDGIIFSEEMRCDFVISQRFMHPPPPFIYPFFRFALGRGHHHHTVPQYPARYPNNTVVQWLFQAEEGHHFELTFPEFDLEELYDYLTVGNGSHIGEWDETVFSLTGLRPEPVIAVNNNVMWMEFSSDSIISGDGFVVEIHVVEDIREVPCIHYIEGEDTGELFRLSPTRDDDCLLVLVTSKKERFKLEFDVDVDCSAGEHFTLRTSTKENSYCGVKRNRAWWSDDNVVIIDYLFTKDRRSDGIFALRFSVRDDPTPTIGCNRFFSGPRGSISSPRYPDDYSDNRVCETRILAEPGQRISLSFEHFRMQGAYPVCGNDYMEIEDLISGESVKWCGNQRDPSVIDLISDSFYVKVTFPPTDQRISRVTMGNSLFSSGNIYTTETFFSRHEYLSLFIIGSG</sequence>
<dbReference type="InterPro" id="IPR001254">
    <property type="entry name" value="Trypsin_dom"/>
</dbReference>
<dbReference type="InterPro" id="IPR009003">
    <property type="entry name" value="Peptidase_S1_PA"/>
</dbReference>
<dbReference type="InterPro" id="IPR033116">
    <property type="entry name" value="TRYPSIN_SER"/>
</dbReference>
<dbReference type="CDD" id="cd00112">
    <property type="entry name" value="LDLa"/>
    <property type="match status" value="1"/>
</dbReference>
<organism evidence="9 10">
    <name type="scientific">Stichopus japonicus</name>
    <name type="common">Sea cucumber</name>
    <dbReference type="NCBI Taxonomy" id="307972"/>
    <lineage>
        <taxon>Eukaryota</taxon>
        <taxon>Metazoa</taxon>
        <taxon>Echinodermata</taxon>
        <taxon>Eleutherozoa</taxon>
        <taxon>Echinozoa</taxon>
        <taxon>Holothuroidea</taxon>
        <taxon>Aspidochirotacea</taxon>
        <taxon>Aspidochirotida</taxon>
        <taxon>Stichopodidae</taxon>
        <taxon>Apostichopus</taxon>
    </lineage>
</organism>
<evidence type="ECO:0000313" key="9">
    <source>
        <dbReference type="EMBL" id="PIK59412.1"/>
    </source>
</evidence>
<dbReference type="InterPro" id="IPR018114">
    <property type="entry name" value="TRYPSIN_HIS"/>
</dbReference>
<feature type="disulfide bond" evidence="5">
    <location>
        <begin position="252"/>
        <end position="267"/>
    </location>
</feature>
<evidence type="ECO:0000259" key="8">
    <source>
        <dbReference type="PROSITE" id="PS50240"/>
    </source>
</evidence>
<dbReference type="SUPFAM" id="SSF49854">
    <property type="entry name" value="Spermadhesin, CUB domain"/>
    <property type="match status" value="2"/>
</dbReference>
<gene>
    <name evidence="9" type="ORF">BSL78_03625</name>
</gene>
<dbReference type="CDD" id="cd00041">
    <property type="entry name" value="CUB"/>
    <property type="match status" value="2"/>
</dbReference>
<dbReference type="Pfam" id="PF00089">
    <property type="entry name" value="Trypsin"/>
    <property type="match status" value="1"/>
</dbReference>
<dbReference type="SUPFAM" id="SSF50494">
    <property type="entry name" value="Trypsin-like serine proteases"/>
    <property type="match status" value="1"/>
</dbReference>
<dbReference type="InterPro" id="IPR000859">
    <property type="entry name" value="CUB_dom"/>
</dbReference>
<feature type="domain" description="CUB" evidence="7">
    <location>
        <begin position="630"/>
        <end position="749"/>
    </location>
</feature>
<comment type="caution">
    <text evidence="5">Lacks conserved residue(s) required for the propagation of feature annotation.</text>
</comment>
<evidence type="ECO:0000256" key="2">
    <source>
        <dbReference type="ARBA" id="ARBA00022801"/>
    </source>
</evidence>
<dbReference type="PRINTS" id="PR00722">
    <property type="entry name" value="CHYMOTRYPSIN"/>
</dbReference>
<dbReference type="PROSITE" id="PS50240">
    <property type="entry name" value="TRYPSIN_DOM"/>
    <property type="match status" value="1"/>
</dbReference>
<feature type="disulfide bond" evidence="5">
    <location>
        <begin position="240"/>
        <end position="258"/>
    </location>
</feature>
<dbReference type="STRING" id="307972.A0A2G8LGQ8"/>
<dbReference type="OrthoDB" id="10061449at2759"/>
<dbReference type="PROSITE" id="PS50068">
    <property type="entry name" value="LDLRA_2"/>
    <property type="match status" value="1"/>
</dbReference>
<evidence type="ECO:0000256" key="3">
    <source>
        <dbReference type="ARBA" id="ARBA00022825"/>
    </source>
</evidence>
<evidence type="ECO:0000256" key="4">
    <source>
        <dbReference type="ARBA" id="ARBA00023157"/>
    </source>
</evidence>
<dbReference type="InterPro" id="IPR043504">
    <property type="entry name" value="Peptidase_S1_PA_chymotrypsin"/>
</dbReference>
<protein>
    <submittedName>
        <fullName evidence="9">Uncharacterized protein</fullName>
    </submittedName>
</protein>
<dbReference type="Pfam" id="PF00431">
    <property type="entry name" value="CUB"/>
    <property type="match status" value="2"/>
</dbReference>
<dbReference type="EMBL" id="MRZV01000083">
    <property type="protein sequence ID" value="PIK59412.1"/>
    <property type="molecule type" value="Genomic_DNA"/>
</dbReference>
<proteinExistence type="predicted"/>
<feature type="domain" description="Peptidase S1" evidence="8">
    <location>
        <begin position="1"/>
        <end position="234"/>
    </location>
</feature>
<dbReference type="GO" id="GO:0004252">
    <property type="term" value="F:serine-type endopeptidase activity"/>
    <property type="evidence" value="ECO:0007669"/>
    <property type="project" value="InterPro"/>
</dbReference>
<dbReference type="Gene3D" id="2.40.10.10">
    <property type="entry name" value="Trypsin-like serine proteases"/>
    <property type="match status" value="1"/>
</dbReference>
<keyword evidence="1 6" id="KW-0645">Protease</keyword>
<dbReference type="Gene3D" id="4.10.400.10">
    <property type="entry name" value="Low-density Lipoprotein Receptor"/>
    <property type="match status" value="1"/>
</dbReference>
<dbReference type="GO" id="GO:0006508">
    <property type="term" value="P:proteolysis"/>
    <property type="evidence" value="ECO:0007669"/>
    <property type="project" value="UniProtKB-KW"/>
</dbReference>
<keyword evidence="4 5" id="KW-1015">Disulfide bond</keyword>
<dbReference type="InterPro" id="IPR035914">
    <property type="entry name" value="Sperma_CUB_dom_sf"/>
</dbReference>
<dbReference type="PROSITE" id="PS00134">
    <property type="entry name" value="TRYPSIN_HIS"/>
    <property type="match status" value="1"/>
</dbReference>
<accession>A0A2G8LGQ8</accession>
<keyword evidence="2 6" id="KW-0378">Hydrolase</keyword>
<dbReference type="SMART" id="SM00020">
    <property type="entry name" value="Tryp_SPc"/>
    <property type="match status" value="1"/>
</dbReference>
<dbReference type="AlphaFoldDB" id="A0A2G8LGQ8"/>
<keyword evidence="3 6" id="KW-0720">Serine protease</keyword>
<dbReference type="SMART" id="SM00042">
    <property type="entry name" value="CUB"/>
    <property type="match status" value="2"/>
</dbReference>
<name>A0A2G8LGQ8_STIJA</name>
<evidence type="ECO:0000256" key="6">
    <source>
        <dbReference type="RuleBase" id="RU363034"/>
    </source>
</evidence>
<dbReference type="PANTHER" id="PTHR24252">
    <property type="entry name" value="ACROSIN-RELATED"/>
    <property type="match status" value="1"/>
</dbReference>
<evidence type="ECO:0000313" key="10">
    <source>
        <dbReference type="Proteomes" id="UP000230750"/>
    </source>
</evidence>
<evidence type="ECO:0000256" key="5">
    <source>
        <dbReference type="PROSITE-ProRule" id="PRU00124"/>
    </source>
</evidence>
<dbReference type="PROSITE" id="PS01180">
    <property type="entry name" value="CUB"/>
    <property type="match status" value="2"/>
</dbReference>
<dbReference type="CDD" id="cd00190">
    <property type="entry name" value="Tryp_SPc"/>
    <property type="match status" value="1"/>
</dbReference>